<keyword evidence="3" id="KW-1185">Reference proteome</keyword>
<dbReference type="OrthoDB" id="4838853at2759"/>
<evidence type="ECO:0000313" key="3">
    <source>
        <dbReference type="Proteomes" id="UP000015241"/>
    </source>
</evidence>
<dbReference type="EMBL" id="KE504139">
    <property type="protein sequence ID" value="EPT01909.1"/>
    <property type="molecule type" value="Genomic_DNA"/>
</dbReference>
<organism evidence="2 3">
    <name type="scientific">Fomitopsis schrenkii</name>
    <name type="common">Brown rot fungus</name>
    <dbReference type="NCBI Taxonomy" id="2126942"/>
    <lineage>
        <taxon>Eukaryota</taxon>
        <taxon>Fungi</taxon>
        <taxon>Dikarya</taxon>
        <taxon>Basidiomycota</taxon>
        <taxon>Agaricomycotina</taxon>
        <taxon>Agaricomycetes</taxon>
        <taxon>Polyporales</taxon>
        <taxon>Fomitopsis</taxon>
    </lineage>
</organism>
<reference evidence="2 3" key="1">
    <citation type="journal article" date="2012" name="Science">
        <title>The Paleozoic origin of enzymatic lignin decomposition reconstructed from 31 fungal genomes.</title>
        <authorList>
            <person name="Floudas D."/>
            <person name="Binder M."/>
            <person name="Riley R."/>
            <person name="Barry K."/>
            <person name="Blanchette R.A."/>
            <person name="Henrissat B."/>
            <person name="Martinez A.T."/>
            <person name="Otillar R."/>
            <person name="Spatafora J.W."/>
            <person name="Yadav J.S."/>
            <person name="Aerts A."/>
            <person name="Benoit I."/>
            <person name="Boyd A."/>
            <person name="Carlson A."/>
            <person name="Copeland A."/>
            <person name="Coutinho P.M."/>
            <person name="de Vries R.P."/>
            <person name="Ferreira P."/>
            <person name="Findley K."/>
            <person name="Foster B."/>
            <person name="Gaskell J."/>
            <person name="Glotzer D."/>
            <person name="Gorecki P."/>
            <person name="Heitman J."/>
            <person name="Hesse C."/>
            <person name="Hori C."/>
            <person name="Igarashi K."/>
            <person name="Jurgens J.A."/>
            <person name="Kallen N."/>
            <person name="Kersten P."/>
            <person name="Kohler A."/>
            <person name="Kuees U."/>
            <person name="Kumar T.K.A."/>
            <person name="Kuo A."/>
            <person name="LaButti K."/>
            <person name="Larrondo L.F."/>
            <person name="Lindquist E."/>
            <person name="Ling A."/>
            <person name="Lombard V."/>
            <person name="Lucas S."/>
            <person name="Lundell T."/>
            <person name="Martin R."/>
            <person name="McLaughlin D.J."/>
            <person name="Morgenstern I."/>
            <person name="Morin E."/>
            <person name="Murat C."/>
            <person name="Nagy L.G."/>
            <person name="Nolan M."/>
            <person name="Ohm R.A."/>
            <person name="Patyshakuliyeva A."/>
            <person name="Rokas A."/>
            <person name="Ruiz-Duenas F.J."/>
            <person name="Sabat G."/>
            <person name="Salamov A."/>
            <person name="Samejima M."/>
            <person name="Schmutz J."/>
            <person name="Slot J.C."/>
            <person name="St John F."/>
            <person name="Stenlid J."/>
            <person name="Sun H."/>
            <person name="Sun S."/>
            <person name="Syed K."/>
            <person name="Tsang A."/>
            <person name="Wiebenga A."/>
            <person name="Young D."/>
            <person name="Pisabarro A."/>
            <person name="Eastwood D.C."/>
            <person name="Martin F."/>
            <person name="Cullen D."/>
            <person name="Grigoriev I.V."/>
            <person name="Hibbett D.S."/>
        </authorList>
    </citation>
    <scope>NUCLEOTIDE SEQUENCE</scope>
    <source>
        <strain evidence="3">FP-58527</strain>
    </source>
</reference>
<gene>
    <name evidence="2" type="ORF">FOMPIDRAFT_101161</name>
</gene>
<protein>
    <submittedName>
        <fullName evidence="2">Uncharacterized protein</fullName>
    </submittedName>
</protein>
<evidence type="ECO:0000256" key="1">
    <source>
        <dbReference type="SAM" id="Phobius"/>
    </source>
</evidence>
<sequence>MHKDSPSVAVTRSPRRGLHSLLPCDEPPPLNYTIKIGCCLRAIIIRLLLLFVEAGIIPLILKFSLCWVAHLSSTKNITSLIGTFSGCKFTQHASFLWLAREYV</sequence>
<keyword evidence="1" id="KW-0472">Membrane</keyword>
<dbReference type="HOGENOM" id="CLU_2284070_0_0_1"/>
<feature type="non-terminal residue" evidence="2">
    <location>
        <position position="103"/>
    </location>
</feature>
<keyword evidence="1" id="KW-0812">Transmembrane</keyword>
<keyword evidence="1" id="KW-1133">Transmembrane helix</keyword>
<evidence type="ECO:0000313" key="2">
    <source>
        <dbReference type="EMBL" id="EPT01909.1"/>
    </source>
</evidence>
<dbReference type="Proteomes" id="UP000015241">
    <property type="component" value="Unassembled WGS sequence"/>
</dbReference>
<accession>S8EFC7</accession>
<dbReference type="InParanoid" id="S8EFC7"/>
<feature type="transmembrane region" description="Helical" evidence="1">
    <location>
        <begin position="43"/>
        <end position="61"/>
    </location>
</feature>
<name>S8EFC7_FOMSC</name>
<dbReference type="STRING" id="743788.S8EFC7"/>
<proteinExistence type="predicted"/>
<dbReference type="AlphaFoldDB" id="S8EFC7"/>